<feature type="region of interest" description="Disordered" evidence="1">
    <location>
        <begin position="1"/>
        <end position="44"/>
    </location>
</feature>
<sequence>MALNSTPAKTVRGRPRRRTTSPPWPPSSTSPPSQPRPRPASAAR</sequence>
<organism evidence="2">
    <name type="scientific">Arundo donax</name>
    <name type="common">Giant reed</name>
    <name type="synonym">Donax arundinaceus</name>
    <dbReference type="NCBI Taxonomy" id="35708"/>
    <lineage>
        <taxon>Eukaryota</taxon>
        <taxon>Viridiplantae</taxon>
        <taxon>Streptophyta</taxon>
        <taxon>Embryophyta</taxon>
        <taxon>Tracheophyta</taxon>
        <taxon>Spermatophyta</taxon>
        <taxon>Magnoliopsida</taxon>
        <taxon>Liliopsida</taxon>
        <taxon>Poales</taxon>
        <taxon>Poaceae</taxon>
        <taxon>PACMAD clade</taxon>
        <taxon>Arundinoideae</taxon>
        <taxon>Arundineae</taxon>
        <taxon>Arundo</taxon>
    </lineage>
</organism>
<proteinExistence type="predicted"/>
<dbReference type="EMBL" id="GBRH01163336">
    <property type="protein sequence ID" value="JAE34560.1"/>
    <property type="molecule type" value="Transcribed_RNA"/>
</dbReference>
<reference evidence="2" key="2">
    <citation type="journal article" date="2015" name="Data Brief">
        <title>Shoot transcriptome of the giant reed, Arundo donax.</title>
        <authorList>
            <person name="Barrero R.A."/>
            <person name="Guerrero F.D."/>
            <person name="Moolhuijzen P."/>
            <person name="Goolsby J.A."/>
            <person name="Tidwell J."/>
            <person name="Bellgard S.E."/>
            <person name="Bellgard M.I."/>
        </authorList>
    </citation>
    <scope>NUCLEOTIDE SEQUENCE</scope>
    <source>
        <tissue evidence="2">Shoot tissue taken approximately 20 cm above the soil surface</tissue>
    </source>
</reference>
<dbReference type="AlphaFoldDB" id="A0A0A9HBK2"/>
<feature type="compositionally biased region" description="Pro residues" evidence="1">
    <location>
        <begin position="22"/>
        <end position="38"/>
    </location>
</feature>
<evidence type="ECO:0000313" key="2">
    <source>
        <dbReference type="EMBL" id="JAE34560.1"/>
    </source>
</evidence>
<accession>A0A0A9HBK2</accession>
<evidence type="ECO:0000256" key="1">
    <source>
        <dbReference type="SAM" id="MobiDB-lite"/>
    </source>
</evidence>
<name>A0A0A9HBK2_ARUDO</name>
<reference evidence="2" key="1">
    <citation type="submission" date="2014-09" db="EMBL/GenBank/DDBJ databases">
        <authorList>
            <person name="Magalhaes I.L.F."/>
            <person name="Oliveira U."/>
            <person name="Santos F.R."/>
            <person name="Vidigal T.H.D.A."/>
            <person name="Brescovit A.D."/>
            <person name="Santos A.J."/>
        </authorList>
    </citation>
    <scope>NUCLEOTIDE SEQUENCE</scope>
    <source>
        <tissue evidence="2">Shoot tissue taken approximately 20 cm above the soil surface</tissue>
    </source>
</reference>
<protein>
    <submittedName>
        <fullName evidence="2">Uncharacterized protein</fullName>
    </submittedName>
</protein>